<reference evidence="9" key="1">
    <citation type="submission" date="2021-06" db="EMBL/GenBank/DDBJ databases">
        <title>Genome Sequence of Mortierella hyaline Strain SCG-10, a Cold-Adapted, Nitrate-Reducing Fungus Isolated from Soil in Minnesota, USA.</title>
        <authorList>
            <person name="Aldossari N."/>
        </authorList>
    </citation>
    <scope>NUCLEOTIDE SEQUENCE</scope>
    <source>
        <strain evidence="9">SCG-10</strain>
    </source>
</reference>
<dbReference type="GO" id="GO:0005743">
    <property type="term" value="C:mitochondrial inner membrane"/>
    <property type="evidence" value="ECO:0007669"/>
    <property type="project" value="UniProtKB-SubCell"/>
</dbReference>
<keyword evidence="1 8" id="KW-0813">Transport</keyword>
<organism evidence="9 10">
    <name type="scientific">Linnemannia hyalina</name>
    <dbReference type="NCBI Taxonomy" id="64524"/>
    <lineage>
        <taxon>Eukaryota</taxon>
        <taxon>Fungi</taxon>
        <taxon>Fungi incertae sedis</taxon>
        <taxon>Mucoromycota</taxon>
        <taxon>Mortierellomycotina</taxon>
        <taxon>Mortierellomycetes</taxon>
        <taxon>Mortierellales</taxon>
        <taxon>Mortierellaceae</taxon>
        <taxon>Linnemannia</taxon>
    </lineage>
</organism>
<keyword evidence="6 8" id="KW-0496">Mitochondrion</keyword>
<dbReference type="GO" id="GO:0046933">
    <property type="term" value="F:proton-transporting ATP synthase activity, rotational mechanism"/>
    <property type="evidence" value="ECO:0007669"/>
    <property type="project" value="TreeGrafter"/>
</dbReference>
<gene>
    <name evidence="9" type="primary">ATP4_1</name>
    <name evidence="9" type="ORF">KI688_002626</name>
</gene>
<evidence type="ECO:0000313" key="9">
    <source>
        <dbReference type="EMBL" id="KAG9065302.1"/>
    </source>
</evidence>
<dbReference type="InterPro" id="IPR013837">
    <property type="entry name" value="ATP_synth_F0_suB"/>
</dbReference>
<name>A0A9P7XRF9_9FUNG</name>
<evidence type="ECO:0000256" key="8">
    <source>
        <dbReference type="RuleBase" id="RU368017"/>
    </source>
</evidence>
<dbReference type="EMBL" id="JAHRHY010000012">
    <property type="protein sequence ID" value="KAG9065302.1"/>
    <property type="molecule type" value="Genomic_DNA"/>
</dbReference>
<comment type="subunit">
    <text evidence="8">F-type ATPases have 2 components, CF(1) - the catalytic core - and CF(0) - the membrane proton channel. In yeast, the dimeric form of ATP synthase consists of 17 polypeptides: alpha, beta, gamma, delta, epsilon, 4 (B), 5 (OSCP), 6 (A), 8, 9 (C), d, E (Tim11), f, g, h, i/j and k.</text>
</comment>
<dbReference type="GO" id="GO:0045259">
    <property type="term" value="C:proton-transporting ATP synthase complex"/>
    <property type="evidence" value="ECO:0007669"/>
    <property type="project" value="UniProtKB-KW"/>
</dbReference>
<dbReference type="FunFam" id="1.20.5.2210:FF:000002">
    <property type="entry name" value="ATP synthase subunit 4 mitochondrial"/>
    <property type="match status" value="1"/>
</dbReference>
<evidence type="ECO:0000256" key="3">
    <source>
        <dbReference type="ARBA" id="ARBA00022781"/>
    </source>
</evidence>
<dbReference type="Gene3D" id="1.20.5.2210">
    <property type="match status" value="1"/>
</dbReference>
<dbReference type="Proteomes" id="UP000707451">
    <property type="component" value="Unassembled WGS sequence"/>
</dbReference>
<evidence type="ECO:0000313" key="10">
    <source>
        <dbReference type="Proteomes" id="UP000707451"/>
    </source>
</evidence>
<keyword evidence="3 8" id="KW-0375">Hydrogen ion transport</keyword>
<evidence type="ECO:0000256" key="5">
    <source>
        <dbReference type="ARBA" id="ARBA00023065"/>
    </source>
</evidence>
<dbReference type="AlphaFoldDB" id="A0A9P7XRF9"/>
<keyword evidence="4 8" id="KW-0999">Mitochondrion inner membrane</keyword>
<comment type="subcellular location">
    <subcellularLocation>
        <location evidence="8">Mitochondrion</location>
    </subcellularLocation>
    <subcellularLocation>
        <location evidence="8">Mitochondrion inner membrane</location>
    </subcellularLocation>
</comment>
<evidence type="ECO:0000256" key="2">
    <source>
        <dbReference type="ARBA" id="ARBA00022547"/>
    </source>
</evidence>
<dbReference type="SUPFAM" id="SSF161060">
    <property type="entry name" value="ATP synthase B chain-like"/>
    <property type="match status" value="1"/>
</dbReference>
<proteinExistence type="inferred from homology"/>
<keyword evidence="5 8" id="KW-0406">Ion transport</keyword>
<comment type="function">
    <text evidence="8">Subunit b, of the mitochondrial membrane ATP synthase complex (F(1)F(0) ATP synthase or Complex V) that produces ATP from ADP in the presence of a proton gradient across the membrane which is generated by electron transport complexes of the respiratory chain. ATP synthase complex consist of a soluble F(1) head domain - the catalytic core - and a membrane F(1) domain - the membrane proton channel. These two domains are linked by a central stalk rotating inside the F(1) region and a stationary peripheral stalk. During catalysis, ATP synthesis in the catalytic domain of F(1) is coupled via a rotary mechanism of the central stalk subunits to proton translocation. In vivo, can only synthesize ATP although its ATP hydrolase activity can be activated artificially in vitro. Part of the complex F(0) domain. Part of the complex F(0) domain and the peripheric stalk, which acts as a stator to hold the catalytic alpha(3)beta(3) subcomplex and subunit a/ATP6 static relative to the rotary elements.</text>
</comment>
<comment type="caution">
    <text evidence="9">The sequence shown here is derived from an EMBL/GenBank/DDBJ whole genome shotgun (WGS) entry which is preliminary data.</text>
</comment>
<evidence type="ECO:0000256" key="6">
    <source>
        <dbReference type="ARBA" id="ARBA00023128"/>
    </source>
</evidence>
<dbReference type="OrthoDB" id="67388at2759"/>
<dbReference type="InterPro" id="IPR008688">
    <property type="entry name" value="ATP_synth_Bsub_B/MI25"/>
</dbReference>
<protein>
    <recommendedName>
        <fullName evidence="8">ATP synthase subunit 4</fullName>
    </recommendedName>
</protein>
<dbReference type="Pfam" id="PF05405">
    <property type="entry name" value="Mt_ATP-synt_B"/>
    <property type="match status" value="1"/>
</dbReference>
<sequence>MALRLLTKSASVAAVRPMLAAQRSTASVAYVICIRHMATATSDEKSVSPDSKAQSILDALPGNSLISKTGVVTAIAGLSTYLISQELYIFNEETLVLLAFAATFGGIVKSARAPFNEWADGHINKIRSILEKARADHKVAVAERIDQVGQMKDVVEVTQALYALSKETAQLEAEAFELKQKTAVTAEVKSVLDSWVRYETSVREREQSKLAAYMIEKIKADLLDPKLQAQILEESISQVEKIASTKA</sequence>
<accession>A0A9P7XRF9</accession>
<keyword evidence="10" id="KW-1185">Reference proteome</keyword>
<comment type="similarity">
    <text evidence="8">Belongs to the eukaryotic ATPase B chain family.</text>
</comment>
<dbReference type="PANTHER" id="PTHR12733">
    <property type="entry name" value="MITOCHONDRIAL ATP SYNTHASE B CHAIN"/>
    <property type="match status" value="1"/>
</dbReference>
<keyword evidence="2 8" id="KW-0138">CF(0)</keyword>
<keyword evidence="7 8" id="KW-0472">Membrane</keyword>
<evidence type="ECO:0000256" key="7">
    <source>
        <dbReference type="ARBA" id="ARBA00023136"/>
    </source>
</evidence>
<evidence type="ECO:0000256" key="1">
    <source>
        <dbReference type="ARBA" id="ARBA00022448"/>
    </source>
</evidence>
<evidence type="ECO:0000256" key="4">
    <source>
        <dbReference type="ARBA" id="ARBA00022792"/>
    </source>
</evidence>
<dbReference type="PANTHER" id="PTHR12733:SF3">
    <property type="entry name" value="ATP SYNTHASE F(0) COMPLEX SUBUNIT B1, MITOCHONDRIAL"/>
    <property type="match status" value="1"/>
</dbReference>